<sequence>MSDKTVYSRRNPAIDMLRALTMFTMIFVNDFWKVHDVPHWLEHAVYGEDFMGLADIVFPCFLFAVGMSIPYAIERRYAKGFSAESTLGHILSRTFALLVMGAFITNSEFRLSPEAPYPIGVYWFLMAIGFIGVWNQYPKPASGTQKNLFRAFKIIGVLVLLYLAFTFRNPQEGVFGAYWGILGSIGWTYLVCAVIYFFSRDRLKYLLPIWGVFILICLLGTPLRESFGGEAILTFPERNFYQGMLGILHIGNGALPAFTMGGIILSILSARYADKGDGWKLRNGLTAAVLLLLAGIGAHHFWIVAKIGGTPPWVFYVTAISVALYTVLGCLVSHQVTGWFNLIRPAGTATLTTYLVPYVFYGFADVTGVILPDWFTHGFMGLVNCLCFAFVVIGVTWVMEKLHVKLKI</sequence>
<feature type="transmembrane region" description="Helical" evidence="1">
    <location>
        <begin position="52"/>
        <end position="73"/>
    </location>
</feature>
<keyword evidence="1" id="KW-1133">Transmembrane helix</keyword>
<accession>A0A078S4W8</accession>
<feature type="transmembrane region" description="Helical" evidence="1">
    <location>
        <begin position="313"/>
        <end position="334"/>
    </location>
</feature>
<evidence type="ECO:0000256" key="1">
    <source>
        <dbReference type="SAM" id="Phobius"/>
    </source>
</evidence>
<feature type="transmembrane region" description="Helical" evidence="1">
    <location>
        <begin position="285"/>
        <end position="307"/>
    </location>
</feature>
<feature type="transmembrane region" description="Helical" evidence="1">
    <location>
        <begin position="205"/>
        <end position="223"/>
    </location>
</feature>
<dbReference type="Proteomes" id="UP000028013">
    <property type="component" value="Unassembled WGS sequence"/>
</dbReference>
<feature type="transmembrane region" description="Helical" evidence="1">
    <location>
        <begin position="243"/>
        <end position="273"/>
    </location>
</feature>
<protein>
    <submittedName>
        <fullName evidence="2">Uncharacterized protein</fullName>
    </submittedName>
</protein>
<evidence type="ECO:0000313" key="3">
    <source>
        <dbReference type="Proteomes" id="UP000028013"/>
    </source>
</evidence>
<keyword evidence="1" id="KW-0812">Transmembrane</keyword>
<reference evidence="2 3" key="1">
    <citation type="submission" date="2014-04" db="EMBL/GenBank/DDBJ databases">
        <authorList>
            <person name="Sears C."/>
            <person name="Carroll K."/>
            <person name="Sack B.R."/>
            <person name="Qadri F."/>
            <person name="Myers L.L."/>
            <person name="Chung G.-T."/>
            <person name="Escheverria P."/>
            <person name="Fraser C.M."/>
            <person name="Sadzewicz L."/>
            <person name="Shefchek K.A."/>
            <person name="Tallon L."/>
            <person name="Das S.P."/>
            <person name="Daugherty S."/>
            <person name="Mongodin E.F."/>
        </authorList>
    </citation>
    <scope>NUCLEOTIDE SEQUENCE [LARGE SCALE GENOMIC DNA]</scope>
    <source>
        <strain evidence="2 3">3978 T3 ii</strain>
    </source>
</reference>
<feature type="transmembrane region" description="Helical" evidence="1">
    <location>
        <begin position="147"/>
        <end position="165"/>
    </location>
</feature>
<dbReference type="RefSeq" id="WP_008662716.1">
    <property type="nucleotide sequence ID" value="NZ_JNHN01000161.1"/>
</dbReference>
<dbReference type="PANTHER" id="PTHR31061">
    <property type="entry name" value="LD22376P"/>
    <property type="match status" value="1"/>
</dbReference>
<evidence type="ECO:0000313" key="2">
    <source>
        <dbReference type="EMBL" id="KDS52187.1"/>
    </source>
</evidence>
<dbReference type="PANTHER" id="PTHR31061:SF24">
    <property type="entry name" value="LD22376P"/>
    <property type="match status" value="1"/>
</dbReference>
<organism evidence="2 3">
    <name type="scientific">Bacteroides uniformis str. 3978 T3 ii</name>
    <dbReference type="NCBI Taxonomy" id="1339349"/>
    <lineage>
        <taxon>Bacteria</taxon>
        <taxon>Pseudomonadati</taxon>
        <taxon>Bacteroidota</taxon>
        <taxon>Bacteroidia</taxon>
        <taxon>Bacteroidales</taxon>
        <taxon>Bacteroidaceae</taxon>
        <taxon>Bacteroides</taxon>
    </lineage>
</organism>
<comment type="caution">
    <text evidence="2">The sequence shown here is derived from an EMBL/GenBank/DDBJ whole genome shotgun (WGS) entry which is preliminary data.</text>
</comment>
<proteinExistence type="predicted"/>
<dbReference type="AlphaFoldDB" id="A0A078S4W8"/>
<feature type="transmembrane region" description="Helical" evidence="1">
    <location>
        <begin position="346"/>
        <end position="364"/>
    </location>
</feature>
<feature type="transmembrane region" description="Helical" evidence="1">
    <location>
        <begin position="376"/>
        <end position="399"/>
    </location>
</feature>
<feature type="transmembrane region" description="Helical" evidence="1">
    <location>
        <begin position="117"/>
        <end position="135"/>
    </location>
</feature>
<keyword evidence="1" id="KW-0472">Membrane</keyword>
<dbReference type="EMBL" id="JNHN01000161">
    <property type="protein sequence ID" value="KDS52187.1"/>
    <property type="molecule type" value="Genomic_DNA"/>
</dbReference>
<feature type="transmembrane region" description="Helical" evidence="1">
    <location>
        <begin position="85"/>
        <end position="105"/>
    </location>
</feature>
<dbReference type="PATRIC" id="fig|1339349.3.peg.1489"/>
<feature type="transmembrane region" description="Helical" evidence="1">
    <location>
        <begin position="177"/>
        <end position="198"/>
    </location>
</feature>
<gene>
    <name evidence="2" type="ORF">M094_0208</name>
</gene>
<name>A0A078S4W8_BACUN</name>